<reference evidence="2" key="1">
    <citation type="submission" date="2025-08" db="UniProtKB">
        <authorList>
            <consortium name="Ensembl"/>
        </authorList>
    </citation>
    <scope>IDENTIFICATION</scope>
</reference>
<accession>A0A8P4K6G2</accession>
<evidence type="ECO:0000259" key="1">
    <source>
        <dbReference type="PROSITE" id="PS50824"/>
    </source>
</evidence>
<dbReference type="Pfam" id="PF02758">
    <property type="entry name" value="PYRIN"/>
    <property type="match status" value="1"/>
</dbReference>
<dbReference type="GeneTree" id="ENSGT00990000204250"/>
<dbReference type="Ensembl" id="ENSDLAT00005067671.1">
    <property type="protein sequence ID" value="ENSDLAP00005066246.1"/>
    <property type="gene ID" value="ENSDLAG00005033551.1"/>
</dbReference>
<dbReference type="SMART" id="SM01289">
    <property type="entry name" value="PYRIN"/>
    <property type="match status" value="1"/>
</dbReference>
<dbReference type="InterPro" id="IPR011029">
    <property type="entry name" value="DEATH-like_dom_sf"/>
</dbReference>
<dbReference type="InterPro" id="IPR004020">
    <property type="entry name" value="DAPIN"/>
</dbReference>
<feature type="domain" description="Pyrin" evidence="1">
    <location>
        <begin position="5"/>
        <end position="99"/>
    </location>
</feature>
<dbReference type="AlphaFoldDB" id="A0A8P4K6G2"/>
<proteinExistence type="predicted"/>
<reference evidence="2" key="2">
    <citation type="submission" date="2025-09" db="UniProtKB">
        <authorList>
            <consortium name="Ensembl"/>
        </authorList>
    </citation>
    <scope>IDENTIFICATION</scope>
</reference>
<organism evidence="2 3">
    <name type="scientific">Dicentrarchus labrax</name>
    <name type="common">European seabass</name>
    <name type="synonym">Morone labrax</name>
    <dbReference type="NCBI Taxonomy" id="13489"/>
    <lineage>
        <taxon>Eukaryota</taxon>
        <taxon>Metazoa</taxon>
        <taxon>Chordata</taxon>
        <taxon>Craniata</taxon>
        <taxon>Vertebrata</taxon>
        <taxon>Euteleostomi</taxon>
        <taxon>Actinopterygii</taxon>
        <taxon>Neopterygii</taxon>
        <taxon>Teleostei</taxon>
        <taxon>Neoteleostei</taxon>
        <taxon>Acanthomorphata</taxon>
        <taxon>Eupercaria</taxon>
        <taxon>Moronidae</taxon>
        <taxon>Dicentrarchus</taxon>
    </lineage>
</organism>
<evidence type="ECO:0000313" key="2">
    <source>
        <dbReference type="Ensembl" id="ENSDLAP00005066246.1"/>
    </source>
</evidence>
<dbReference type="CDD" id="cd08321">
    <property type="entry name" value="Pyrin_ASC-like"/>
    <property type="match status" value="1"/>
</dbReference>
<name>A0A8P4K6G2_DICLA</name>
<protein>
    <recommendedName>
        <fullName evidence="1">Pyrin domain-containing protein</fullName>
    </recommendedName>
</protein>
<dbReference type="Proteomes" id="UP000694389">
    <property type="component" value="Unassembled WGS sequence"/>
</dbReference>
<sequence length="99" mass="11188">TGISLMASQMELLFGVLQDLGIEEFKHFQWFLKAGNVKGFPAIPKSQLEEADRQDTVDRMVQTYSLPGALQITEEILKKISRNDLVVCFSERVSEPNSK</sequence>
<dbReference type="SUPFAM" id="SSF47986">
    <property type="entry name" value="DEATH domain"/>
    <property type="match status" value="1"/>
</dbReference>
<dbReference type="PROSITE" id="PS50824">
    <property type="entry name" value="DAPIN"/>
    <property type="match status" value="1"/>
</dbReference>
<evidence type="ECO:0000313" key="3">
    <source>
        <dbReference type="Proteomes" id="UP000694389"/>
    </source>
</evidence>
<dbReference type="Gene3D" id="1.10.533.10">
    <property type="entry name" value="Death Domain, Fas"/>
    <property type="match status" value="1"/>
</dbReference>
<keyword evidence="3" id="KW-1185">Reference proteome</keyword>